<accession>A0A2Y9U099</accession>
<evidence type="ECO:0000313" key="2">
    <source>
        <dbReference type="Proteomes" id="UP000244908"/>
    </source>
</evidence>
<reference evidence="1 2" key="1">
    <citation type="journal article" date="2019" name="Int. J. Syst. Evol. Microbiol.">
        <title>Limnobaculum parvum gen. nov., sp. nov., isolated from a freshwater lake.</title>
        <authorList>
            <person name="Baek C."/>
            <person name="Shin S.K."/>
            <person name="Yi H."/>
        </authorList>
    </citation>
    <scope>NUCLEOTIDE SEQUENCE [LARGE SCALE GENOMIC DNA]</scope>
    <source>
        <strain evidence="1 2">HYN0051</strain>
    </source>
</reference>
<proteinExistence type="predicted"/>
<dbReference type="KEGG" id="lpv:HYN51_13150"/>
<keyword evidence="2" id="KW-1185">Reference proteome</keyword>
<sequence>MEQRPSWWVNFKMGGWFANIWGWECWGIVLVFGGCVDEELIEVQSNSQLRAGSVHSPIFRTVSY</sequence>
<protein>
    <submittedName>
        <fullName evidence="1">Uncharacterized protein</fullName>
    </submittedName>
</protein>
<gene>
    <name evidence="1" type="ORF">HYN51_13150</name>
</gene>
<name>A0A2Y9U099_9GAMM</name>
<organism evidence="1 2">
    <name type="scientific">Limnobaculum parvum</name>
    <dbReference type="NCBI Taxonomy" id="2172103"/>
    <lineage>
        <taxon>Bacteria</taxon>
        <taxon>Pseudomonadati</taxon>
        <taxon>Pseudomonadota</taxon>
        <taxon>Gammaproteobacteria</taxon>
        <taxon>Enterobacterales</taxon>
        <taxon>Budviciaceae</taxon>
        <taxon>Limnobaculum</taxon>
    </lineage>
</organism>
<dbReference type="EMBL" id="CP029185">
    <property type="protein sequence ID" value="AWH89413.1"/>
    <property type="molecule type" value="Genomic_DNA"/>
</dbReference>
<dbReference type="Proteomes" id="UP000244908">
    <property type="component" value="Chromosome"/>
</dbReference>
<evidence type="ECO:0000313" key="1">
    <source>
        <dbReference type="EMBL" id="AWH89413.1"/>
    </source>
</evidence>
<dbReference type="PROSITE" id="PS51257">
    <property type="entry name" value="PROKAR_LIPOPROTEIN"/>
    <property type="match status" value="1"/>
</dbReference>
<dbReference type="AlphaFoldDB" id="A0A2Y9U099"/>